<proteinExistence type="predicted"/>
<accession>A0A1F2WJ09</accession>
<evidence type="ECO:0000256" key="1">
    <source>
        <dbReference type="SAM" id="SignalP"/>
    </source>
</evidence>
<gene>
    <name evidence="2" type="ORF">A2Y75_06570</name>
</gene>
<sequence length="261" mass="29275">MRKVAAFLLLAPLLLGLAGCGGAKARPLSIDEYYDRMLETQDVIIQSVSDSSDSLGSINQPDYYQMIDLENVLLDTAGVFKNAKRDAVAMNTPPEVEDAQKESIAYYSLGEDVVGEIASDVAFFRDVLPMLTDVRNLALANMVDNADLARIKAAAAEDASTMHSYDKDLNGMNPPPGLEPYKETLINFFHSIENGVADVDRAITPEDRSDFLQFKQDFEGILHQRDLYITRFLAFFMDFRIRLDYLVDAAMNREAKFDYEQ</sequence>
<evidence type="ECO:0008006" key="4">
    <source>
        <dbReference type="Google" id="ProtNLM"/>
    </source>
</evidence>
<dbReference type="Proteomes" id="UP000177876">
    <property type="component" value="Unassembled WGS sequence"/>
</dbReference>
<evidence type="ECO:0000313" key="3">
    <source>
        <dbReference type="Proteomes" id="UP000177876"/>
    </source>
</evidence>
<name>A0A1F2WJ09_9ACTN</name>
<dbReference type="PROSITE" id="PS51257">
    <property type="entry name" value="PROKAR_LIPOPROTEIN"/>
    <property type="match status" value="1"/>
</dbReference>
<dbReference type="EMBL" id="MELK01000040">
    <property type="protein sequence ID" value="OFW56823.1"/>
    <property type="molecule type" value="Genomic_DNA"/>
</dbReference>
<reference evidence="2 3" key="1">
    <citation type="journal article" date="2016" name="Nat. Commun.">
        <title>Thousands of microbial genomes shed light on interconnected biogeochemical processes in an aquifer system.</title>
        <authorList>
            <person name="Anantharaman K."/>
            <person name="Brown C.T."/>
            <person name="Hug L.A."/>
            <person name="Sharon I."/>
            <person name="Castelle C.J."/>
            <person name="Probst A.J."/>
            <person name="Thomas B.C."/>
            <person name="Singh A."/>
            <person name="Wilkins M.J."/>
            <person name="Karaoz U."/>
            <person name="Brodie E.L."/>
            <person name="Williams K.H."/>
            <person name="Hubbard S.S."/>
            <person name="Banfield J.F."/>
        </authorList>
    </citation>
    <scope>NUCLEOTIDE SEQUENCE [LARGE SCALE GENOMIC DNA]</scope>
</reference>
<comment type="caution">
    <text evidence="2">The sequence shown here is derived from an EMBL/GenBank/DDBJ whole genome shotgun (WGS) entry which is preliminary data.</text>
</comment>
<feature type="signal peptide" evidence="1">
    <location>
        <begin position="1"/>
        <end position="25"/>
    </location>
</feature>
<organism evidence="2 3">
    <name type="scientific">Candidatus Solincola sediminis</name>
    <dbReference type="NCBI Taxonomy" id="1797199"/>
    <lineage>
        <taxon>Bacteria</taxon>
        <taxon>Bacillati</taxon>
        <taxon>Actinomycetota</taxon>
        <taxon>Candidatus Geothermincolia</taxon>
        <taxon>Candidatus Geothermincolales</taxon>
        <taxon>Candidatus Geothermincolaceae</taxon>
        <taxon>Candidatus Solincola</taxon>
    </lineage>
</organism>
<feature type="chain" id="PRO_5009484221" description="DUF3829 domain-containing protein" evidence="1">
    <location>
        <begin position="26"/>
        <end position="261"/>
    </location>
</feature>
<dbReference type="AlphaFoldDB" id="A0A1F2WJ09"/>
<evidence type="ECO:0000313" key="2">
    <source>
        <dbReference type="EMBL" id="OFW56823.1"/>
    </source>
</evidence>
<protein>
    <recommendedName>
        <fullName evidence="4">DUF3829 domain-containing protein</fullName>
    </recommendedName>
</protein>
<keyword evidence="1" id="KW-0732">Signal</keyword>